<comment type="caution">
    <text evidence="1">The sequence shown here is derived from an EMBL/GenBank/DDBJ whole genome shotgun (WGS) entry which is preliminary data.</text>
</comment>
<gene>
    <name evidence="1" type="ORF">Tci_400183</name>
</gene>
<evidence type="ECO:0008006" key="2">
    <source>
        <dbReference type="Google" id="ProtNLM"/>
    </source>
</evidence>
<protein>
    <recommendedName>
        <fullName evidence="2">Integrase, catalytic region, zinc finger, CCHC-type, peptidase aspartic, catalytic</fullName>
    </recommendedName>
</protein>
<evidence type="ECO:0000313" key="1">
    <source>
        <dbReference type="EMBL" id="GEY28209.1"/>
    </source>
</evidence>
<dbReference type="EMBL" id="BKCJ010165773">
    <property type="protein sequence ID" value="GEY28209.1"/>
    <property type="molecule type" value="Genomic_DNA"/>
</dbReference>
<accession>A0A699HL11</accession>
<dbReference type="AlphaFoldDB" id="A0A699HL11"/>
<name>A0A699HL11_TANCI</name>
<reference evidence="1" key="1">
    <citation type="journal article" date="2019" name="Sci. Rep.">
        <title>Draft genome of Tanacetum cinerariifolium, the natural source of mosquito coil.</title>
        <authorList>
            <person name="Yamashiro T."/>
            <person name="Shiraishi A."/>
            <person name="Satake H."/>
            <person name="Nakayama K."/>
        </authorList>
    </citation>
    <scope>NUCLEOTIDE SEQUENCE</scope>
</reference>
<sequence length="343" mass="38511">MGTFRETLAEGDEGALHLGLERPRVYSDLSPKEKERGLRDSNYDQLYAYLKQHEVHANENKMMLDRFTQHTIDPLALMSNVSHQQYFSQSSITLPSTHIQPHLSNNTHLDSGLSLMDNLIENLTNTLSLLTQSYKTYLPQTNKQLRTSSNTRNQATVQDDRVVVQNIQGRLNRGHGNNAKGTCVAGYKGAHNRVGKTNPDQARQIKCYDYNGIGHIADKSDAFDSDVDEAPTAQTVFMANLSSAYHVYDEAGSSYDSDILSEVNDHDNYQDVVCELHGVHEMHDHVQPNCVVDSNAKYTSDSNMIPYDQYVKDNVESVVQNIVSSVPHDAPLMIINEMHEQTA</sequence>
<organism evidence="1">
    <name type="scientific">Tanacetum cinerariifolium</name>
    <name type="common">Dalmatian daisy</name>
    <name type="synonym">Chrysanthemum cinerariifolium</name>
    <dbReference type="NCBI Taxonomy" id="118510"/>
    <lineage>
        <taxon>Eukaryota</taxon>
        <taxon>Viridiplantae</taxon>
        <taxon>Streptophyta</taxon>
        <taxon>Embryophyta</taxon>
        <taxon>Tracheophyta</taxon>
        <taxon>Spermatophyta</taxon>
        <taxon>Magnoliopsida</taxon>
        <taxon>eudicotyledons</taxon>
        <taxon>Gunneridae</taxon>
        <taxon>Pentapetalae</taxon>
        <taxon>asterids</taxon>
        <taxon>campanulids</taxon>
        <taxon>Asterales</taxon>
        <taxon>Asteraceae</taxon>
        <taxon>Asteroideae</taxon>
        <taxon>Anthemideae</taxon>
        <taxon>Anthemidinae</taxon>
        <taxon>Tanacetum</taxon>
    </lineage>
</organism>
<proteinExistence type="predicted"/>